<proteinExistence type="inferred from homology"/>
<sequence length="155" mass="16143">MSEPFIPSTLDDLKAVTGLAFMQAVLSGKLPSPPMAETLGYRLTEVAPGRVVFTGTPDPAHCNPMGGVHGGWYGTLLDSAMGCAVMTTVPKGRLYTTLEYKINITRALPPGTRIAAEGVVDHGGRTTAVAHGEIRGLADGKLYATGTTTCLILNG</sequence>
<feature type="domain" description="Thioesterase" evidence="3">
    <location>
        <begin position="65"/>
        <end position="135"/>
    </location>
</feature>
<dbReference type="Pfam" id="PF03061">
    <property type="entry name" value="4HBT"/>
    <property type="match status" value="1"/>
</dbReference>
<keyword evidence="5" id="KW-1185">Reference proteome</keyword>
<evidence type="ECO:0000256" key="2">
    <source>
        <dbReference type="ARBA" id="ARBA00022801"/>
    </source>
</evidence>
<keyword evidence="2" id="KW-0378">Hydrolase</keyword>
<dbReference type="InterPro" id="IPR003736">
    <property type="entry name" value="PAAI_dom"/>
</dbReference>
<comment type="similarity">
    <text evidence="1">Belongs to the thioesterase PaaI family.</text>
</comment>
<evidence type="ECO:0000313" key="5">
    <source>
        <dbReference type="Proteomes" id="UP000006833"/>
    </source>
</evidence>
<organism evidence="4 5">
    <name type="scientific">Dinoroseobacter shibae (strain DSM 16493 / NCIMB 14021 / DFL 12)</name>
    <dbReference type="NCBI Taxonomy" id="398580"/>
    <lineage>
        <taxon>Bacteria</taxon>
        <taxon>Pseudomonadati</taxon>
        <taxon>Pseudomonadota</taxon>
        <taxon>Alphaproteobacteria</taxon>
        <taxon>Rhodobacterales</taxon>
        <taxon>Roseobacteraceae</taxon>
        <taxon>Dinoroseobacter</taxon>
    </lineage>
</organism>
<dbReference type="PANTHER" id="PTHR21660:SF1">
    <property type="entry name" value="ACYL-COENZYME A THIOESTERASE 13"/>
    <property type="match status" value="1"/>
</dbReference>
<name>A8LPW6_DINSH</name>
<dbReference type="RefSeq" id="WP_012178753.1">
    <property type="nucleotide sequence ID" value="NC_009952.1"/>
</dbReference>
<dbReference type="AlphaFoldDB" id="A8LPW6"/>
<dbReference type="eggNOG" id="COG2050">
    <property type="taxonomic scope" value="Bacteria"/>
</dbReference>
<evidence type="ECO:0000313" key="4">
    <source>
        <dbReference type="EMBL" id="ABV93820.1"/>
    </source>
</evidence>
<dbReference type="InterPro" id="IPR039298">
    <property type="entry name" value="ACOT13"/>
</dbReference>
<dbReference type="HOGENOM" id="CLU_089876_3_0_5"/>
<dbReference type="NCBIfam" id="TIGR00369">
    <property type="entry name" value="unchar_dom_1"/>
    <property type="match status" value="1"/>
</dbReference>
<accession>A8LPW6</accession>
<gene>
    <name evidence="4" type="ordered locus">Dshi_2083</name>
</gene>
<dbReference type="PANTHER" id="PTHR21660">
    <property type="entry name" value="THIOESTERASE SUPERFAMILY MEMBER-RELATED"/>
    <property type="match status" value="1"/>
</dbReference>
<evidence type="ECO:0000259" key="3">
    <source>
        <dbReference type="Pfam" id="PF03061"/>
    </source>
</evidence>
<dbReference type="SUPFAM" id="SSF54637">
    <property type="entry name" value="Thioesterase/thiol ester dehydrase-isomerase"/>
    <property type="match status" value="1"/>
</dbReference>
<dbReference type="Gene3D" id="3.10.129.10">
    <property type="entry name" value="Hotdog Thioesterase"/>
    <property type="match status" value="1"/>
</dbReference>
<evidence type="ECO:0000256" key="1">
    <source>
        <dbReference type="ARBA" id="ARBA00008324"/>
    </source>
</evidence>
<dbReference type="InterPro" id="IPR006683">
    <property type="entry name" value="Thioestr_dom"/>
</dbReference>
<dbReference type="Proteomes" id="UP000006833">
    <property type="component" value="Chromosome"/>
</dbReference>
<dbReference type="STRING" id="398580.Dshi_2083"/>
<dbReference type="CDD" id="cd03443">
    <property type="entry name" value="PaaI_thioesterase"/>
    <property type="match status" value="1"/>
</dbReference>
<dbReference type="GO" id="GO:0047617">
    <property type="term" value="F:fatty acyl-CoA hydrolase activity"/>
    <property type="evidence" value="ECO:0007669"/>
    <property type="project" value="InterPro"/>
</dbReference>
<dbReference type="EMBL" id="CP000830">
    <property type="protein sequence ID" value="ABV93820.1"/>
    <property type="molecule type" value="Genomic_DNA"/>
</dbReference>
<dbReference type="KEGG" id="dsh:Dshi_2083"/>
<reference evidence="5" key="1">
    <citation type="journal article" date="2010" name="ISME J.">
        <title>The complete genome sequence of the algal symbiont Dinoroseobacter shibae: a hitchhiker's guide to life in the sea.</title>
        <authorList>
            <person name="Wagner-Dobler I."/>
            <person name="Ballhausen B."/>
            <person name="Berger M."/>
            <person name="Brinkhoff T."/>
            <person name="Buchholz I."/>
            <person name="Bunk B."/>
            <person name="Cypionka H."/>
            <person name="Daniel R."/>
            <person name="Drepper T."/>
            <person name="Gerdts G."/>
            <person name="Hahnke S."/>
            <person name="Han C."/>
            <person name="Jahn D."/>
            <person name="Kalhoefer D."/>
            <person name="Kiss H."/>
            <person name="Klenk H.P."/>
            <person name="Kyrpides N."/>
            <person name="Liebl W."/>
            <person name="Liesegang H."/>
            <person name="Meincke L."/>
            <person name="Pati A."/>
            <person name="Petersen J."/>
            <person name="Piekarski T."/>
            <person name="Pommerenke C."/>
            <person name="Pradella S."/>
            <person name="Pukall R."/>
            <person name="Rabus R."/>
            <person name="Stackebrandt E."/>
            <person name="Thole S."/>
            <person name="Thompson L."/>
            <person name="Tielen P."/>
            <person name="Tomasch J."/>
            <person name="von Jan M."/>
            <person name="Wanphrut N."/>
            <person name="Wichels A."/>
            <person name="Zech H."/>
            <person name="Simon M."/>
        </authorList>
    </citation>
    <scope>NUCLEOTIDE SEQUENCE [LARGE SCALE GENOMIC DNA]</scope>
    <source>
        <strain evidence="5">DSM 16493 / NCIMB 14021 / DFL 12</strain>
    </source>
</reference>
<dbReference type="InterPro" id="IPR029069">
    <property type="entry name" value="HotDog_dom_sf"/>
</dbReference>
<protein>
    <recommendedName>
        <fullName evidence="3">Thioesterase domain-containing protein</fullName>
    </recommendedName>
</protein>